<evidence type="ECO:0000256" key="7">
    <source>
        <dbReference type="ARBA" id="ARBA00022840"/>
    </source>
</evidence>
<dbReference type="GO" id="GO:0043590">
    <property type="term" value="C:bacterial nucleoid"/>
    <property type="evidence" value="ECO:0007669"/>
    <property type="project" value="TreeGrafter"/>
</dbReference>
<dbReference type="PANTHER" id="PTHR13710:SF105">
    <property type="entry name" value="ATP-DEPENDENT DNA HELICASE Q1"/>
    <property type="match status" value="1"/>
</dbReference>
<keyword evidence="9" id="KW-0413">Isomerase</keyword>
<dbReference type="GO" id="GO:0009378">
    <property type="term" value="F:four-way junction helicase activity"/>
    <property type="evidence" value="ECO:0007669"/>
    <property type="project" value="TreeGrafter"/>
</dbReference>
<name>A0A1G8NNB3_9CLOT</name>
<proteinExistence type="inferred from homology"/>
<dbReference type="Pfam" id="PF00570">
    <property type="entry name" value="HRDC"/>
    <property type="match status" value="1"/>
</dbReference>
<evidence type="ECO:0000256" key="4">
    <source>
        <dbReference type="ARBA" id="ARBA00022741"/>
    </source>
</evidence>
<evidence type="ECO:0000259" key="15">
    <source>
        <dbReference type="PROSITE" id="PS51192"/>
    </source>
</evidence>
<protein>
    <recommendedName>
        <fullName evidence="12">ATP-dependent DNA helicase RecQ</fullName>
        <ecNumber evidence="11">5.6.2.4</ecNumber>
    </recommendedName>
    <alternativeName>
        <fullName evidence="13">DNA 3'-5' helicase RecQ</fullName>
    </alternativeName>
</protein>
<dbReference type="InterPro" id="IPR004589">
    <property type="entry name" value="DNA_helicase_ATP-dep_RecQ"/>
</dbReference>
<keyword evidence="7" id="KW-0067">ATP-binding</keyword>
<evidence type="ECO:0000256" key="11">
    <source>
        <dbReference type="ARBA" id="ARBA00034808"/>
    </source>
</evidence>
<evidence type="ECO:0000313" key="18">
    <source>
        <dbReference type="Proteomes" id="UP000183255"/>
    </source>
</evidence>
<dbReference type="Gene3D" id="1.10.10.10">
    <property type="entry name" value="Winged helix-like DNA-binding domain superfamily/Winged helix DNA-binding domain"/>
    <property type="match status" value="1"/>
</dbReference>
<reference evidence="17 18" key="1">
    <citation type="submission" date="2016-10" db="EMBL/GenBank/DDBJ databases">
        <authorList>
            <person name="de Groot N.N."/>
        </authorList>
    </citation>
    <scope>NUCLEOTIDE SEQUENCE [LARGE SCALE GENOMIC DNA]</scope>
    <source>
        <strain evidence="17 18">CGMCC 1.5058</strain>
    </source>
</reference>
<evidence type="ECO:0000256" key="10">
    <source>
        <dbReference type="ARBA" id="ARBA00034617"/>
    </source>
</evidence>
<evidence type="ECO:0000259" key="14">
    <source>
        <dbReference type="PROSITE" id="PS50967"/>
    </source>
</evidence>
<dbReference type="GO" id="GO:0003677">
    <property type="term" value="F:DNA binding"/>
    <property type="evidence" value="ECO:0007669"/>
    <property type="project" value="UniProtKB-KW"/>
</dbReference>
<dbReference type="SMART" id="SM00490">
    <property type="entry name" value="HELICc"/>
    <property type="match status" value="1"/>
</dbReference>
<evidence type="ECO:0000256" key="6">
    <source>
        <dbReference type="ARBA" id="ARBA00022806"/>
    </source>
</evidence>
<dbReference type="SUPFAM" id="SSF52540">
    <property type="entry name" value="P-loop containing nucleoside triphosphate hydrolases"/>
    <property type="match status" value="1"/>
</dbReference>
<dbReference type="Pfam" id="PF00271">
    <property type="entry name" value="Helicase_C"/>
    <property type="match status" value="1"/>
</dbReference>
<dbReference type="PROSITE" id="PS51192">
    <property type="entry name" value="HELICASE_ATP_BIND_1"/>
    <property type="match status" value="1"/>
</dbReference>
<evidence type="ECO:0000256" key="1">
    <source>
        <dbReference type="ARBA" id="ARBA00001946"/>
    </source>
</evidence>
<dbReference type="SMART" id="SM00487">
    <property type="entry name" value="DEXDc"/>
    <property type="match status" value="1"/>
</dbReference>
<dbReference type="GO" id="GO:0006281">
    <property type="term" value="P:DNA repair"/>
    <property type="evidence" value="ECO:0007669"/>
    <property type="project" value="TreeGrafter"/>
</dbReference>
<evidence type="ECO:0000256" key="5">
    <source>
        <dbReference type="ARBA" id="ARBA00022801"/>
    </source>
</evidence>
<comment type="cofactor">
    <cofactor evidence="1">
        <name>Mg(2+)</name>
        <dbReference type="ChEBI" id="CHEBI:18420"/>
    </cofactor>
</comment>
<comment type="similarity">
    <text evidence="2">Belongs to the helicase family. RecQ subfamily.</text>
</comment>
<dbReference type="InterPro" id="IPR036388">
    <property type="entry name" value="WH-like_DNA-bd_sf"/>
</dbReference>
<keyword evidence="3" id="KW-0479">Metal-binding</keyword>
<dbReference type="GO" id="GO:0016787">
    <property type="term" value="F:hydrolase activity"/>
    <property type="evidence" value="ECO:0007669"/>
    <property type="project" value="UniProtKB-KW"/>
</dbReference>
<dbReference type="InterPro" id="IPR027417">
    <property type="entry name" value="P-loop_NTPase"/>
</dbReference>
<dbReference type="Pfam" id="PF14493">
    <property type="entry name" value="HTH_40"/>
    <property type="match status" value="1"/>
</dbReference>
<dbReference type="InterPro" id="IPR002121">
    <property type="entry name" value="HRDC_dom"/>
</dbReference>
<gene>
    <name evidence="17" type="ORF">SAMN05421804_104252</name>
</gene>
<dbReference type="InterPro" id="IPR011545">
    <property type="entry name" value="DEAD/DEAH_box_helicase_dom"/>
</dbReference>
<dbReference type="GO" id="GO:0005737">
    <property type="term" value="C:cytoplasm"/>
    <property type="evidence" value="ECO:0007669"/>
    <property type="project" value="TreeGrafter"/>
</dbReference>
<keyword evidence="8" id="KW-0238">DNA-binding</keyword>
<dbReference type="FunFam" id="3.40.50.300:FF:001389">
    <property type="entry name" value="ATP-dependent DNA helicase RecQ"/>
    <property type="match status" value="1"/>
</dbReference>
<dbReference type="NCBIfam" id="TIGR00614">
    <property type="entry name" value="recQ_fam"/>
    <property type="match status" value="1"/>
</dbReference>
<organism evidence="17 18">
    <name type="scientific">Proteiniclasticum ruminis</name>
    <dbReference type="NCBI Taxonomy" id="398199"/>
    <lineage>
        <taxon>Bacteria</taxon>
        <taxon>Bacillati</taxon>
        <taxon>Bacillota</taxon>
        <taxon>Clostridia</taxon>
        <taxon>Eubacteriales</taxon>
        <taxon>Clostridiaceae</taxon>
        <taxon>Proteiniclasticum</taxon>
    </lineage>
</organism>
<dbReference type="AlphaFoldDB" id="A0A1G8NNB3"/>
<evidence type="ECO:0000313" key="17">
    <source>
        <dbReference type="EMBL" id="SDI81632.1"/>
    </source>
</evidence>
<dbReference type="Gene3D" id="3.40.50.300">
    <property type="entry name" value="P-loop containing nucleotide triphosphate hydrolases"/>
    <property type="match status" value="2"/>
</dbReference>
<evidence type="ECO:0000256" key="2">
    <source>
        <dbReference type="ARBA" id="ARBA00005446"/>
    </source>
</evidence>
<comment type="catalytic activity">
    <reaction evidence="10">
        <text>Couples ATP hydrolysis with the unwinding of duplex DNA by translocating in the 3'-5' direction.</text>
        <dbReference type="EC" id="5.6.2.4"/>
    </reaction>
</comment>
<dbReference type="SMART" id="SM00341">
    <property type="entry name" value="HRDC"/>
    <property type="match status" value="1"/>
</dbReference>
<dbReference type="InterPro" id="IPR044876">
    <property type="entry name" value="HRDC_dom_sf"/>
</dbReference>
<dbReference type="InterPro" id="IPR032284">
    <property type="entry name" value="RecQ_Zn-bd"/>
</dbReference>
<dbReference type="InterPro" id="IPR014001">
    <property type="entry name" value="Helicase_ATP-bd"/>
</dbReference>
<evidence type="ECO:0000256" key="3">
    <source>
        <dbReference type="ARBA" id="ARBA00022723"/>
    </source>
</evidence>
<evidence type="ECO:0000256" key="8">
    <source>
        <dbReference type="ARBA" id="ARBA00023125"/>
    </source>
</evidence>
<dbReference type="PROSITE" id="PS50967">
    <property type="entry name" value="HRDC"/>
    <property type="match status" value="1"/>
</dbReference>
<feature type="domain" description="Helicase ATP-binding" evidence="15">
    <location>
        <begin position="33"/>
        <end position="202"/>
    </location>
</feature>
<feature type="domain" description="HRDC" evidence="14">
    <location>
        <begin position="514"/>
        <end position="594"/>
    </location>
</feature>
<dbReference type="InterPro" id="IPR010997">
    <property type="entry name" value="HRDC-like_sf"/>
</dbReference>
<dbReference type="SUPFAM" id="SSF47819">
    <property type="entry name" value="HRDC-like"/>
    <property type="match status" value="1"/>
</dbReference>
<dbReference type="Gene3D" id="1.10.150.80">
    <property type="entry name" value="HRDC domain"/>
    <property type="match status" value="1"/>
</dbReference>
<dbReference type="Pfam" id="PF00270">
    <property type="entry name" value="DEAD"/>
    <property type="match status" value="1"/>
</dbReference>
<dbReference type="Proteomes" id="UP000183255">
    <property type="component" value="Unassembled WGS sequence"/>
</dbReference>
<dbReference type="RefSeq" id="WP_051651573.1">
    <property type="nucleotide sequence ID" value="NZ_FNDZ01000004.1"/>
</dbReference>
<keyword evidence="4" id="KW-0547">Nucleotide-binding</keyword>
<dbReference type="GO" id="GO:0030894">
    <property type="term" value="C:replisome"/>
    <property type="evidence" value="ECO:0007669"/>
    <property type="project" value="TreeGrafter"/>
</dbReference>
<dbReference type="EC" id="5.6.2.4" evidence="11"/>
<dbReference type="GO" id="GO:0043138">
    <property type="term" value="F:3'-5' DNA helicase activity"/>
    <property type="evidence" value="ECO:0007669"/>
    <property type="project" value="UniProtKB-EC"/>
</dbReference>
<dbReference type="CDD" id="cd18794">
    <property type="entry name" value="SF2_C_RecQ"/>
    <property type="match status" value="1"/>
</dbReference>
<keyword evidence="5" id="KW-0378">Hydrolase</keyword>
<dbReference type="EMBL" id="FNDZ01000004">
    <property type="protein sequence ID" value="SDI81632.1"/>
    <property type="molecule type" value="Genomic_DNA"/>
</dbReference>
<dbReference type="InterPro" id="IPR001650">
    <property type="entry name" value="Helicase_C-like"/>
</dbReference>
<dbReference type="GO" id="GO:0005524">
    <property type="term" value="F:ATP binding"/>
    <property type="evidence" value="ECO:0007669"/>
    <property type="project" value="UniProtKB-KW"/>
</dbReference>
<dbReference type="Pfam" id="PF16124">
    <property type="entry name" value="RecQ_Zn_bind"/>
    <property type="match status" value="1"/>
</dbReference>
<dbReference type="InterPro" id="IPR029491">
    <property type="entry name" value="Helicase_HTH"/>
</dbReference>
<keyword evidence="6 17" id="KW-0347">Helicase</keyword>
<dbReference type="GO" id="GO:0046872">
    <property type="term" value="F:metal ion binding"/>
    <property type="evidence" value="ECO:0007669"/>
    <property type="project" value="UniProtKB-KW"/>
</dbReference>
<dbReference type="GO" id="GO:0006310">
    <property type="term" value="P:DNA recombination"/>
    <property type="evidence" value="ECO:0007669"/>
    <property type="project" value="InterPro"/>
</dbReference>
<accession>A0A1G8NNB3</accession>
<evidence type="ECO:0000256" key="13">
    <source>
        <dbReference type="ARBA" id="ARBA00044550"/>
    </source>
</evidence>
<evidence type="ECO:0000256" key="9">
    <source>
        <dbReference type="ARBA" id="ARBA00023235"/>
    </source>
</evidence>
<evidence type="ECO:0000256" key="12">
    <source>
        <dbReference type="ARBA" id="ARBA00044535"/>
    </source>
</evidence>
<sequence>MTLEGGAVTITPQEALNKYFALPSYKKEQLILIKEILSGKDVLGVLPTGYGKSLCYQIPALLFKRPTVVVSPLISLMKDQVDALTDRGIAATYINSSLSLEESNERKRNIRKGKYKLIYVSPESLKLKRFTDLLRDIQPAQVAVDEAHCISVWGHDFRPSYLDIHEFIDTLHPRPVLTAFTATATAMVQNDILSLLKLKNPVTVMGDLNRENLYFEVITTEHEQQDLLREIEKRPLEQGIIYCQRRKETEAVESYLRHLGYKTGLYHGGMDDEDRKSVQEAFSYDRIQIVVATNAFGMGIDKSNVRYVIHLGIPKNIESYYQEAGRAGRDQGFSECILLYRPKDYYRQSHLIAASARSEERKAIELEKLKWMNEYGKTTQCLRSYILNYFKGVEKTSTANHCGNCSTCVKMGKIDLADFNRKIMLAIHSMDYEMNPDSIRKFLLGETDIEIKDDISQLPHFGLLRHFNSDDFSAYWNLFQKEGYFSKGALTEKGQAFMKEMELSPQSTSRQDRIGYQEELFKRLKDLRKELSRNIGIAPYIIFHDENLKDIVRKMPLNLEEFSEVRGVGRVKTVKYGHFFLEEIHKFVKEYELTTEHLKSPEESEGEQLFKEYDTFYLYQKGASIEEIAKLLSIVPGTVVDRLLKEHKAGKEVRLDDLFKKELEDEILSTIKDLKTDKLRPIRDALLKKGIQVEYTDLKVVFYKHYTIYKK</sequence>
<feature type="domain" description="Helicase C-terminal" evidence="16">
    <location>
        <begin position="223"/>
        <end position="372"/>
    </location>
</feature>
<dbReference type="CDD" id="cd17920">
    <property type="entry name" value="DEXHc_RecQ"/>
    <property type="match status" value="1"/>
</dbReference>
<evidence type="ECO:0000259" key="16">
    <source>
        <dbReference type="PROSITE" id="PS51194"/>
    </source>
</evidence>
<dbReference type="PANTHER" id="PTHR13710">
    <property type="entry name" value="DNA HELICASE RECQ FAMILY MEMBER"/>
    <property type="match status" value="1"/>
</dbReference>
<dbReference type="PROSITE" id="PS51194">
    <property type="entry name" value="HELICASE_CTER"/>
    <property type="match status" value="1"/>
</dbReference>